<proteinExistence type="predicted"/>
<dbReference type="EMBL" id="JFKA01000003">
    <property type="protein sequence ID" value="OSQ39022.1"/>
    <property type="molecule type" value="Genomic_DNA"/>
</dbReference>
<keyword evidence="3" id="KW-1185">Reference proteome</keyword>
<feature type="transmembrane region" description="Helical" evidence="1">
    <location>
        <begin position="6"/>
        <end position="27"/>
    </location>
</feature>
<keyword evidence="1" id="KW-0472">Membrane</keyword>
<reference evidence="2 3" key="1">
    <citation type="submission" date="2014-03" db="EMBL/GenBank/DDBJ databases">
        <title>The draft genome sequence of Thalassospira mesophila JCM 18969.</title>
        <authorList>
            <person name="Lai Q."/>
            <person name="Shao Z."/>
        </authorList>
    </citation>
    <scope>NUCLEOTIDE SEQUENCE [LARGE SCALE GENOMIC DNA]</scope>
    <source>
        <strain evidence="2 3">JCM 18969</strain>
    </source>
</reference>
<organism evidence="2 3">
    <name type="scientific">Thalassospira mesophila</name>
    <dbReference type="NCBI Taxonomy" id="1293891"/>
    <lineage>
        <taxon>Bacteria</taxon>
        <taxon>Pseudomonadati</taxon>
        <taxon>Pseudomonadota</taxon>
        <taxon>Alphaproteobacteria</taxon>
        <taxon>Rhodospirillales</taxon>
        <taxon>Thalassospiraceae</taxon>
        <taxon>Thalassospira</taxon>
    </lineage>
</organism>
<evidence type="ECO:0000313" key="3">
    <source>
        <dbReference type="Proteomes" id="UP000193391"/>
    </source>
</evidence>
<feature type="transmembrane region" description="Helical" evidence="1">
    <location>
        <begin position="39"/>
        <end position="60"/>
    </location>
</feature>
<accession>A0A1Y2L364</accession>
<protein>
    <submittedName>
        <fullName evidence="2">Uncharacterized protein</fullName>
    </submittedName>
</protein>
<sequence>MIPNGYVFGCFVCRQSFGLAFFLCLIWGDYDVGYYRVGVFIPFVGRFGGLFLCLGGASVAGPGNRL</sequence>
<evidence type="ECO:0000256" key="1">
    <source>
        <dbReference type="SAM" id="Phobius"/>
    </source>
</evidence>
<keyword evidence="1" id="KW-0812">Transmembrane</keyword>
<keyword evidence="1" id="KW-1133">Transmembrane helix</keyword>
<gene>
    <name evidence="2" type="ORF">TMES_10065</name>
</gene>
<comment type="caution">
    <text evidence="2">The sequence shown here is derived from an EMBL/GenBank/DDBJ whole genome shotgun (WGS) entry which is preliminary data.</text>
</comment>
<dbReference type="Proteomes" id="UP000193391">
    <property type="component" value="Unassembled WGS sequence"/>
</dbReference>
<name>A0A1Y2L364_9PROT</name>
<dbReference type="AlphaFoldDB" id="A0A1Y2L364"/>
<evidence type="ECO:0000313" key="2">
    <source>
        <dbReference type="EMBL" id="OSQ39022.1"/>
    </source>
</evidence>
<dbReference type="STRING" id="1293891.TMES_10065"/>